<evidence type="ECO:0000313" key="6">
    <source>
        <dbReference type="Proteomes" id="UP000189674"/>
    </source>
</evidence>
<name>A0A1U9NMJ5_9BACT</name>
<dbReference type="PRINTS" id="PR00036">
    <property type="entry name" value="HTHLACI"/>
</dbReference>
<dbReference type="PANTHER" id="PTHR30146:SF109">
    <property type="entry name" value="HTH-TYPE TRANSCRIPTIONAL REGULATOR GALS"/>
    <property type="match status" value="1"/>
</dbReference>
<dbReference type="KEGG" id="alus:STSP2_02316"/>
<dbReference type="AlphaFoldDB" id="A0A1U9NMJ5"/>
<keyword evidence="6" id="KW-1185">Reference proteome</keyword>
<dbReference type="RefSeq" id="WP_146662669.1">
    <property type="nucleotide sequence ID" value="NZ_CP019791.1"/>
</dbReference>
<dbReference type="InterPro" id="IPR010982">
    <property type="entry name" value="Lambda_DNA-bd_dom_sf"/>
</dbReference>
<dbReference type="Pfam" id="PF13377">
    <property type="entry name" value="Peripla_BP_3"/>
    <property type="match status" value="1"/>
</dbReference>
<accession>A0A1U9NMJ5</accession>
<evidence type="ECO:0000259" key="4">
    <source>
        <dbReference type="PROSITE" id="PS50932"/>
    </source>
</evidence>
<dbReference type="GO" id="GO:0000976">
    <property type="term" value="F:transcription cis-regulatory region binding"/>
    <property type="evidence" value="ECO:0007669"/>
    <property type="project" value="TreeGrafter"/>
</dbReference>
<dbReference type="SUPFAM" id="SSF47413">
    <property type="entry name" value="lambda repressor-like DNA-binding domains"/>
    <property type="match status" value="1"/>
</dbReference>
<dbReference type="InterPro" id="IPR000843">
    <property type="entry name" value="HTH_LacI"/>
</dbReference>
<evidence type="ECO:0000256" key="1">
    <source>
        <dbReference type="ARBA" id="ARBA00023015"/>
    </source>
</evidence>
<dbReference type="PANTHER" id="PTHR30146">
    <property type="entry name" value="LACI-RELATED TRANSCRIPTIONAL REPRESSOR"/>
    <property type="match status" value="1"/>
</dbReference>
<dbReference type="SMART" id="SM00354">
    <property type="entry name" value="HTH_LACI"/>
    <property type="match status" value="1"/>
</dbReference>
<evidence type="ECO:0000313" key="5">
    <source>
        <dbReference type="EMBL" id="AQT69129.1"/>
    </source>
</evidence>
<dbReference type="SUPFAM" id="SSF53822">
    <property type="entry name" value="Periplasmic binding protein-like I"/>
    <property type="match status" value="1"/>
</dbReference>
<dbReference type="PROSITE" id="PS00356">
    <property type="entry name" value="HTH_LACI_1"/>
    <property type="match status" value="1"/>
</dbReference>
<dbReference type="OrthoDB" id="9784962at2"/>
<gene>
    <name evidence="5" type="primary">ccpA</name>
    <name evidence="5" type="ORF">STSP2_02316</name>
</gene>
<dbReference type="Gene3D" id="1.10.260.40">
    <property type="entry name" value="lambda repressor-like DNA-binding domains"/>
    <property type="match status" value="1"/>
</dbReference>
<reference evidence="6" key="1">
    <citation type="submission" date="2017-02" db="EMBL/GenBank/DDBJ databases">
        <title>Comparative genomics and description of representatives of a novel lineage of planctomycetes thriving in anoxic sediments.</title>
        <authorList>
            <person name="Spring S."/>
            <person name="Bunk B."/>
            <person name="Sproer C."/>
        </authorList>
    </citation>
    <scope>NUCLEOTIDE SEQUENCE [LARGE SCALE GENOMIC DNA]</scope>
    <source>
        <strain evidence="6">ST-NAGAB-D1</strain>
    </source>
</reference>
<dbReference type="EMBL" id="CP019791">
    <property type="protein sequence ID" value="AQT69129.1"/>
    <property type="molecule type" value="Genomic_DNA"/>
</dbReference>
<proteinExistence type="predicted"/>
<keyword evidence="1" id="KW-0805">Transcription regulation</keyword>
<sequence length="342" mass="36663">MSNATANLSDVAKRAGVSKSTVSRVLNNKLGNGFSVKEEVRSRVIDAAKQLNYRPNLIAQSLTKSKTRMISILGGSHALSELGNIYQTVVNNATAVLDESGEGFDVTIDMSSHSKTDSELPAWRVDGVIVLASCSETTMQELESSGIPYVVVNGPAGENGASVVPDDVCGMVEAINHLAEFGHKKIAYAGPVGKVLQGHSSLQDRFSTYLSEMSRLGLEPIFGKGDVCASADKFLESVVIARGATAAVAYGHMGGLNLMQAAHAHGISVPERLSLICFCDEYANRIMSPRLTFIDLRTRDMGRIAAELLLEKIKSPKQELNRLVKLEEKLVLRESTAAPAST</sequence>
<evidence type="ECO:0000256" key="3">
    <source>
        <dbReference type="ARBA" id="ARBA00023163"/>
    </source>
</evidence>
<dbReference type="GO" id="GO:0003700">
    <property type="term" value="F:DNA-binding transcription factor activity"/>
    <property type="evidence" value="ECO:0007669"/>
    <property type="project" value="TreeGrafter"/>
</dbReference>
<dbReference type="InterPro" id="IPR028082">
    <property type="entry name" value="Peripla_BP_I"/>
</dbReference>
<protein>
    <submittedName>
        <fullName evidence="5">Glucose-resistance amylase regulator</fullName>
    </submittedName>
</protein>
<dbReference type="Gene3D" id="3.40.50.2300">
    <property type="match status" value="2"/>
</dbReference>
<dbReference type="PROSITE" id="PS50932">
    <property type="entry name" value="HTH_LACI_2"/>
    <property type="match status" value="1"/>
</dbReference>
<feature type="domain" description="HTH lacI-type" evidence="4">
    <location>
        <begin position="6"/>
        <end position="64"/>
    </location>
</feature>
<dbReference type="Pfam" id="PF00356">
    <property type="entry name" value="LacI"/>
    <property type="match status" value="1"/>
</dbReference>
<dbReference type="CDD" id="cd06267">
    <property type="entry name" value="PBP1_LacI_sugar_binding-like"/>
    <property type="match status" value="1"/>
</dbReference>
<dbReference type="CDD" id="cd01392">
    <property type="entry name" value="HTH_LacI"/>
    <property type="match status" value="1"/>
</dbReference>
<dbReference type="InterPro" id="IPR046335">
    <property type="entry name" value="LacI/GalR-like_sensor"/>
</dbReference>
<organism evidence="5 6">
    <name type="scientific">Anaerohalosphaera lusitana</name>
    <dbReference type="NCBI Taxonomy" id="1936003"/>
    <lineage>
        <taxon>Bacteria</taxon>
        <taxon>Pseudomonadati</taxon>
        <taxon>Planctomycetota</taxon>
        <taxon>Phycisphaerae</taxon>
        <taxon>Sedimentisphaerales</taxon>
        <taxon>Anaerohalosphaeraceae</taxon>
        <taxon>Anaerohalosphaera</taxon>
    </lineage>
</organism>
<evidence type="ECO:0000256" key="2">
    <source>
        <dbReference type="ARBA" id="ARBA00023125"/>
    </source>
</evidence>
<keyword evidence="2" id="KW-0238">DNA-binding</keyword>
<dbReference type="STRING" id="1936003.STSP2_02316"/>
<keyword evidence="3" id="KW-0804">Transcription</keyword>
<dbReference type="Proteomes" id="UP000189674">
    <property type="component" value="Chromosome"/>
</dbReference>